<feature type="compositionally biased region" description="Basic residues" evidence="6">
    <location>
        <begin position="347"/>
        <end position="357"/>
    </location>
</feature>
<feature type="transmembrane region" description="Helical" evidence="7">
    <location>
        <begin position="103"/>
        <end position="124"/>
    </location>
</feature>
<dbReference type="Proteomes" id="UP001158644">
    <property type="component" value="Unassembled WGS sequence"/>
</dbReference>
<feature type="transmembrane region" description="Helical" evidence="7">
    <location>
        <begin position="131"/>
        <end position="148"/>
    </location>
</feature>
<evidence type="ECO:0000313" key="9">
    <source>
        <dbReference type="EMBL" id="CAB3861902.1"/>
    </source>
</evidence>
<comment type="similarity">
    <text evidence="2">Belongs to the EamA transporter family.</text>
</comment>
<evidence type="ECO:0000256" key="1">
    <source>
        <dbReference type="ARBA" id="ARBA00004141"/>
    </source>
</evidence>
<dbReference type="PANTHER" id="PTHR32322">
    <property type="entry name" value="INNER MEMBRANE TRANSPORTER"/>
    <property type="match status" value="1"/>
</dbReference>
<keyword evidence="4 7" id="KW-1133">Transmembrane helix</keyword>
<feature type="transmembrane region" description="Helical" evidence="7">
    <location>
        <begin position="77"/>
        <end position="97"/>
    </location>
</feature>
<dbReference type="EMBL" id="JAOBZK010000006">
    <property type="protein sequence ID" value="MDH1177656.1"/>
    <property type="molecule type" value="Genomic_DNA"/>
</dbReference>
<evidence type="ECO:0000313" key="10">
    <source>
        <dbReference type="EMBL" id="MDH1177656.1"/>
    </source>
</evidence>
<dbReference type="EMBL" id="CADIKR010000002">
    <property type="protein sequence ID" value="CAB3861902.1"/>
    <property type="molecule type" value="Genomic_DNA"/>
</dbReference>
<feature type="region of interest" description="Disordered" evidence="6">
    <location>
        <begin position="296"/>
        <end position="365"/>
    </location>
</feature>
<sequence length="365" mass="38471">MSIRSATPALAAALLFGASTPFAKALVEGVPPLLLAGLLYLGSGLGLGIILASRHLLHARESKLPSAWRIPRADLPWLAGAIVAGGVLGPVLLMLGLTQTSGASASLLLNVEGVLTAVIAWCFFKENADRQIVMGMIAIVLGGVLLSWEPGGATLSTGALLIVGACLCWAVDNNLTRRVACNDAMLIAGIKGLAAGIVSTTLALLGGAGFPSGAVAGASLAVGFFGYGLSLTLFVVALRTLGTARTGAYFSVAPLFGVAISFVLWPESPGLLFWPAAALMALGVWLHVRERHAHEHTHEPLEHSHRHVHDDHHQHTHPFAWDGVEPHTHPHRHEPLTHTHPHYPDIHHRHPHGRASKKGSSQGSR</sequence>
<proteinExistence type="inferred from homology"/>
<feature type="domain" description="EamA" evidence="8">
    <location>
        <begin position="9"/>
        <end position="147"/>
    </location>
</feature>
<feature type="domain" description="EamA" evidence="8">
    <location>
        <begin position="157"/>
        <end position="286"/>
    </location>
</feature>
<feature type="transmembrane region" description="Helical" evidence="7">
    <location>
        <begin position="154"/>
        <end position="172"/>
    </location>
</feature>
<evidence type="ECO:0000256" key="4">
    <source>
        <dbReference type="ARBA" id="ARBA00022989"/>
    </source>
</evidence>
<protein>
    <submittedName>
        <fullName evidence="10">EamA family transporter</fullName>
    </submittedName>
</protein>
<feature type="compositionally biased region" description="Basic and acidic residues" evidence="6">
    <location>
        <begin position="324"/>
        <end position="346"/>
    </location>
</feature>
<evidence type="ECO:0000256" key="7">
    <source>
        <dbReference type="SAM" id="Phobius"/>
    </source>
</evidence>
<reference evidence="10 12" key="2">
    <citation type="submission" date="2022-09" db="EMBL/GenBank/DDBJ databases">
        <title>Intensive care unit water sources are persistently colonized with multi-drug resistant bacteria and are the site of extensive horizontal gene transfer of antibiotic resistance genes.</title>
        <authorList>
            <person name="Diorio-Toth L."/>
        </authorList>
    </citation>
    <scope>NUCLEOTIDE SEQUENCE [LARGE SCALE GENOMIC DNA]</scope>
    <source>
        <strain evidence="10 12">GD03967</strain>
    </source>
</reference>
<comment type="caution">
    <text evidence="10">The sequence shown here is derived from an EMBL/GenBank/DDBJ whole genome shotgun (WGS) entry which is preliminary data.</text>
</comment>
<dbReference type="AlphaFoldDB" id="A0ABD4YQY1"/>
<feature type="transmembrane region" description="Helical" evidence="7">
    <location>
        <begin position="248"/>
        <end position="265"/>
    </location>
</feature>
<dbReference type="InterPro" id="IPR037185">
    <property type="entry name" value="EmrE-like"/>
</dbReference>
<evidence type="ECO:0000259" key="8">
    <source>
        <dbReference type="Pfam" id="PF00892"/>
    </source>
</evidence>
<dbReference type="PANTHER" id="PTHR32322:SF2">
    <property type="entry name" value="EAMA DOMAIN-CONTAINING PROTEIN"/>
    <property type="match status" value="1"/>
</dbReference>
<evidence type="ECO:0000256" key="5">
    <source>
        <dbReference type="ARBA" id="ARBA00023136"/>
    </source>
</evidence>
<evidence type="ECO:0000313" key="12">
    <source>
        <dbReference type="Proteomes" id="UP001158644"/>
    </source>
</evidence>
<evidence type="ECO:0000313" key="11">
    <source>
        <dbReference type="Proteomes" id="UP000507140"/>
    </source>
</evidence>
<dbReference type="Pfam" id="PF00892">
    <property type="entry name" value="EamA"/>
    <property type="match status" value="2"/>
</dbReference>
<feature type="transmembrane region" description="Helical" evidence="7">
    <location>
        <begin position="214"/>
        <end position="236"/>
    </location>
</feature>
<keyword evidence="11" id="KW-1185">Reference proteome</keyword>
<dbReference type="RefSeq" id="WP_180098752.1">
    <property type="nucleotide sequence ID" value="NZ_CADIKR010000002.1"/>
</dbReference>
<dbReference type="GO" id="GO:0016020">
    <property type="term" value="C:membrane"/>
    <property type="evidence" value="ECO:0007669"/>
    <property type="project" value="UniProtKB-SubCell"/>
</dbReference>
<evidence type="ECO:0000256" key="6">
    <source>
        <dbReference type="SAM" id="MobiDB-lite"/>
    </source>
</evidence>
<keyword evidence="3 7" id="KW-0812">Transmembrane</keyword>
<feature type="compositionally biased region" description="Basic and acidic residues" evidence="6">
    <location>
        <begin position="296"/>
        <end position="313"/>
    </location>
</feature>
<feature type="transmembrane region" description="Helical" evidence="7">
    <location>
        <begin position="184"/>
        <end position="208"/>
    </location>
</feature>
<dbReference type="InterPro" id="IPR050638">
    <property type="entry name" value="AA-Vitamin_Transporters"/>
</dbReference>
<reference evidence="9 11" key="1">
    <citation type="submission" date="2020-04" db="EMBL/GenBank/DDBJ databases">
        <authorList>
            <person name="De Canck E."/>
        </authorList>
    </citation>
    <scope>NUCLEOTIDE SEQUENCE [LARGE SCALE GENOMIC DNA]</scope>
    <source>
        <strain evidence="9 11">LMG 3415</strain>
    </source>
</reference>
<evidence type="ECO:0000256" key="2">
    <source>
        <dbReference type="ARBA" id="ARBA00007362"/>
    </source>
</evidence>
<dbReference type="InterPro" id="IPR000620">
    <property type="entry name" value="EamA_dom"/>
</dbReference>
<keyword evidence="5 7" id="KW-0472">Membrane</keyword>
<dbReference type="SUPFAM" id="SSF103481">
    <property type="entry name" value="Multidrug resistance efflux transporter EmrE"/>
    <property type="match status" value="2"/>
</dbReference>
<organism evidence="10 12">
    <name type="scientific">Achromobacter mucicolens</name>
    <dbReference type="NCBI Taxonomy" id="1389922"/>
    <lineage>
        <taxon>Bacteria</taxon>
        <taxon>Pseudomonadati</taxon>
        <taxon>Pseudomonadota</taxon>
        <taxon>Betaproteobacteria</taxon>
        <taxon>Burkholderiales</taxon>
        <taxon>Alcaligenaceae</taxon>
        <taxon>Achromobacter</taxon>
    </lineage>
</organism>
<gene>
    <name evidence="9" type="ORF">LMG3415_02491</name>
    <name evidence="10" type="ORF">N5C72_06205</name>
</gene>
<dbReference type="Proteomes" id="UP000507140">
    <property type="component" value="Unassembled WGS sequence"/>
</dbReference>
<evidence type="ECO:0000256" key="3">
    <source>
        <dbReference type="ARBA" id="ARBA00022692"/>
    </source>
</evidence>
<name>A0ABD4YQY1_9BURK</name>
<comment type="subcellular location">
    <subcellularLocation>
        <location evidence="1">Membrane</location>
        <topology evidence="1">Multi-pass membrane protein</topology>
    </subcellularLocation>
</comment>
<feature type="transmembrane region" description="Helical" evidence="7">
    <location>
        <begin position="35"/>
        <end position="57"/>
    </location>
</feature>
<feature type="transmembrane region" description="Helical" evidence="7">
    <location>
        <begin position="271"/>
        <end position="288"/>
    </location>
</feature>
<accession>A0ABD4YQY1</accession>